<feature type="region of interest" description="Disordered" evidence="1">
    <location>
        <begin position="95"/>
        <end position="221"/>
    </location>
</feature>
<gene>
    <name evidence="2" type="ORF">EMPG_17801</name>
</gene>
<dbReference type="AlphaFoldDB" id="A0A0H1B5M3"/>
<feature type="compositionally biased region" description="Basic and acidic residues" evidence="1">
    <location>
        <begin position="205"/>
        <end position="221"/>
    </location>
</feature>
<sequence length="221" mass="25767">MWLAYPFVVFGGITATVLSAPIINDGGHIARTEQESTRVAARVLIPIRIAPEAPRRLCDRNPPPPLEKRGNGRIQELFRYSDYDDNLEKWKRQDDFGYSSYDDQPEREKRKVSPGYDRPEIAKRQDSFGYSDYDDNPEKSKRQDDFGYSSYDDQPKREKRKISSGYDIPAIAKRQDDFGYSDYDSSKPNRERRQFGYSSYTPLDKSQREKRQKETSAEAKH</sequence>
<evidence type="ECO:0000256" key="1">
    <source>
        <dbReference type="SAM" id="MobiDB-lite"/>
    </source>
</evidence>
<feature type="compositionally biased region" description="Basic and acidic residues" evidence="1">
    <location>
        <begin position="184"/>
        <end position="194"/>
    </location>
</feature>
<dbReference type="OrthoDB" id="4182447at2759"/>
<accession>A0A0H1B5M3</accession>
<proteinExistence type="predicted"/>
<keyword evidence="3" id="KW-1185">Reference proteome</keyword>
<feature type="compositionally biased region" description="Basic and acidic residues" evidence="1">
    <location>
        <begin position="104"/>
        <end position="126"/>
    </location>
</feature>
<comment type="caution">
    <text evidence="2">The sequence shown here is derived from an EMBL/GenBank/DDBJ whole genome shotgun (WGS) entry which is preliminary data.</text>
</comment>
<evidence type="ECO:0000313" key="2">
    <source>
        <dbReference type="EMBL" id="KLJ06710.1"/>
    </source>
</evidence>
<protein>
    <submittedName>
        <fullName evidence="2">Uncharacterized protein</fullName>
    </submittedName>
</protein>
<feature type="compositionally biased region" description="Basic and acidic residues" evidence="1">
    <location>
        <begin position="136"/>
        <end position="145"/>
    </location>
</feature>
<reference evidence="3" key="1">
    <citation type="journal article" date="2015" name="PLoS Genet.">
        <title>The dynamic genome and transcriptome of the human fungal pathogen Blastomyces and close relative Emmonsia.</title>
        <authorList>
            <person name="Munoz J.F."/>
            <person name="Gauthier G.M."/>
            <person name="Desjardins C.A."/>
            <person name="Gallo J.E."/>
            <person name="Holder J."/>
            <person name="Sullivan T.D."/>
            <person name="Marty A.J."/>
            <person name="Carmen J.C."/>
            <person name="Chen Z."/>
            <person name="Ding L."/>
            <person name="Gujja S."/>
            <person name="Magrini V."/>
            <person name="Misas E."/>
            <person name="Mitreva M."/>
            <person name="Priest M."/>
            <person name="Saif S."/>
            <person name="Whiston E.A."/>
            <person name="Young S."/>
            <person name="Zeng Q."/>
            <person name="Goldman W.E."/>
            <person name="Mardis E.R."/>
            <person name="Taylor J.W."/>
            <person name="McEwen J.G."/>
            <person name="Clay O.K."/>
            <person name="Klein B.S."/>
            <person name="Cuomo C.A."/>
        </authorList>
    </citation>
    <scope>NUCLEOTIDE SEQUENCE [LARGE SCALE GENOMIC DNA]</scope>
    <source>
        <strain evidence="3">UAMH 139</strain>
    </source>
</reference>
<name>A0A0H1B5M3_9EURO</name>
<evidence type="ECO:0000313" key="3">
    <source>
        <dbReference type="Proteomes" id="UP000053573"/>
    </source>
</evidence>
<dbReference type="Proteomes" id="UP000053573">
    <property type="component" value="Unassembled WGS sequence"/>
</dbReference>
<organism evidence="2 3">
    <name type="scientific">Blastomyces silverae</name>
    <dbReference type="NCBI Taxonomy" id="2060906"/>
    <lineage>
        <taxon>Eukaryota</taxon>
        <taxon>Fungi</taxon>
        <taxon>Dikarya</taxon>
        <taxon>Ascomycota</taxon>
        <taxon>Pezizomycotina</taxon>
        <taxon>Eurotiomycetes</taxon>
        <taxon>Eurotiomycetidae</taxon>
        <taxon>Onygenales</taxon>
        <taxon>Ajellomycetaceae</taxon>
        <taxon>Blastomyces</taxon>
    </lineage>
</organism>
<dbReference type="EMBL" id="LDEV01002989">
    <property type="protein sequence ID" value="KLJ06710.1"/>
    <property type="molecule type" value="Genomic_DNA"/>
</dbReference>